<proteinExistence type="predicted"/>
<organism evidence="1">
    <name type="scientific">Tanacetum cinerariifolium</name>
    <name type="common">Dalmatian daisy</name>
    <name type="synonym">Chrysanthemum cinerariifolium</name>
    <dbReference type="NCBI Taxonomy" id="118510"/>
    <lineage>
        <taxon>Eukaryota</taxon>
        <taxon>Viridiplantae</taxon>
        <taxon>Streptophyta</taxon>
        <taxon>Embryophyta</taxon>
        <taxon>Tracheophyta</taxon>
        <taxon>Spermatophyta</taxon>
        <taxon>Magnoliopsida</taxon>
        <taxon>eudicotyledons</taxon>
        <taxon>Gunneridae</taxon>
        <taxon>Pentapetalae</taxon>
        <taxon>asterids</taxon>
        <taxon>campanulids</taxon>
        <taxon>Asterales</taxon>
        <taxon>Asteraceae</taxon>
        <taxon>Asteroideae</taxon>
        <taxon>Anthemideae</taxon>
        <taxon>Anthemidinae</taxon>
        <taxon>Tanacetum</taxon>
    </lineage>
</organism>
<protein>
    <submittedName>
        <fullName evidence="1">Uncharacterized protein</fullName>
    </submittedName>
</protein>
<reference evidence="1" key="1">
    <citation type="journal article" date="2019" name="Sci. Rep.">
        <title>Draft genome of Tanacetum cinerariifolium, the natural source of mosquito coil.</title>
        <authorList>
            <person name="Yamashiro T."/>
            <person name="Shiraishi A."/>
            <person name="Satake H."/>
            <person name="Nakayama K."/>
        </authorList>
    </citation>
    <scope>NUCLEOTIDE SEQUENCE</scope>
</reference>
<feature type="non-terminal residue" evidence="1">
    <location>
        <position position="93"/>
    </location>
</feature>
<name>A0A699XGC3_TANCI</name>
<feature type="non-terminal residue" evidence="1">
    <location>
        <position position="1"/>
    </location>
</feature>
<dbReference type="EMBL" id="BKCJ011823205">
    <property type="protein sequence ID" value="GFD55901.1"/>
    <property type="molecule type" value="Genomic_DNA"/>
</dbReference>
<evidence type="ECO:0000313" key="1">
    <source>
        <dbReference type="EMBL" id="GFD55901.1"/>
    </source>
</evidence>
<comment type="caution">
    <text evidence="1">The sequence shown here is derived from an EMBL/GenBank/DDBJ whole genome shotgun (WGS) entry which is preliminary data.</text>
</comment>
<sequence length="93" mass="10422">EALFAREKLYAQSRTARMVVDDEDDDDDDEHGEGRWSSGVTNYYLEIWPSSSSAPSLFGARRPTTPALILYFFDSRGGELFQPRPPSVDPPAP</sequence>
<gene>
    <name evidence="1" type="ORF">Tci_927870</name>
</gene>
<accession>A0A699XGC3</accession>
<dbReference type="AlphaFoldDB" id="A0A699XGC3"/>